<protein>
    <submittedName>
        <fullName evidence="1">Uncharacterized protein</fullName>
    </submittedName>
</protein>
<name>A0A4V6WQ12_9BURK</name>
<sequence>MKLLVTLLAVVLAPKRTFFVPVNEQKPFSDAHLVHEVDDDVDVPALPLEPELELEPELVLLDDGLPYQQLFA</sequence>
<gene>
    <name evidence="1" type="ORF">FAZ69_30470</name>
</gene>
<evidence type="ECO:0000313" key="1">
    <source>
        <dbReference type="EMBL" id="TKC79190.1"/>
    </source>
</evidence>
<accession>A0A4V6WQ12</accession>
<proteinExistence type="predicted"/>
<organism evidence="1 2">
    <name type="scientific">Trinickia terrae</name>
    <dbReference type="NCBI Taxonomy" id="2571161"/>
    <lineage>
        <taxon>Bacteria</taxon>
        <taxon>Pseudomonadati</taxon>
        <taxon>Pseudomonadota</taxon>
        <taxon>Betaproteobacteria</taxon>
        <taxon>Burkholderiales</taxon>
        <taxon>Burkholderiaceae</taxon>
        <taxon>Trinickia</taxon>
    </lineage>
</organism>
<dbReference type="AlphaFoldDB" id="A0A4V6WQ12"/>
<dbReference type="Proteomes" id="UP000305539">
    <property type="component" value="Unassembled WGS sequence"/>
</dbReference>
<dbReference type="EMBL" id="SWJE01000024">
    <property type="protein sequence ID" value="TKC79190.1"/>
    <property type="molecule type" value="Genomic_DNA"/>
</dbReference>
<reference evidence="1 2" key="1">
    <citation type="submission" date="2019-04" db="EMBL/GenBank/DDBJ databases">
        <title>Trinickia sp. 7GSK02, isolated from subtropical forest soil.</title>
        <authorList>
            <person name="Gao Z.-H."/>
            <person name="Qiu L.-H."/>
        </authorList>
    </citation>
    <scope>NUCLEOTIDE SEQUENCE [LARGE SCALE GENOMIC DNA]</scope>
    <source>
        <strain evidence="1 2">7GSK02</strain>
    </source>
</reference>
<evidence type="ECO:0000313" key="2">
    <source>
        <dbReference type="Proteomes" id="UP000305539"/>
    </source>
</evidence>
<comment type="caution">
    <text evidence="1">The sequence shown here is derived from an EMBL/GenBank/DDBJ whole genome shotgun (WGS) entry which is preliminary data.</text>
</comment>
<keyword evidence="2" id="KW-1185">Reference proteome</keyword>